<dbReference type="OrthoDB" id="1414649at2"/>
<comment type="caution">
    <text evidence="1">The sequence shown here is derived from an EMBL/GenBank/DDBJ whole genome shotgun (WGS) entry which is preliminary data.</text>
</comment>
<dbReference type="RefSeq" id="WP_120271309.1">
    <property type="nucleotide sequence ID" value="NZ_RAPN01000001.1"/>
</dbReference>
<keyword evidence="2" id="KW-1185">Reference proteome</keyword>
<evidence type="ECO:0000313" key="1">
    <source>
        <dbReference type="EMBL" id="RKD89861.1"/>
    </source>
</evidence>
<dbReference type="EMBL" id="RAPN01000001">
    <property type="protein sequence ID" value="RKD89861.1"/>
    <property type="molecule type" value="Genomic_DNA"/>
</dbReference>
<accession>A0A419W304</accession>
<evidence type="ECO:0000313" key="2">
    <source>
        <dbReference type="Proteomes" id="UP000283387"/>
    </source>
</evidence>
<dbReference type="Proteomes" id="UP000283387">
    <property type="component" value="Unassembled WGS sequence"/>
</dbReference>
<name>A0A419W304_9BACT</name>
<gene>
    <name evidence="1" type="ORF">BC643_0194</name>
</gene>
<dbReference type="AlphaFoldDB" id="A0A419W304"/>
<proteinExistence type="predicted"/>
<organism evidence="1 2">
    <name type="scientific">Mangrovibacterium diazotrophicum</name>
    <dbReference type="NCBI Taxonomy" id="1261403"/>
    <lineage>
        <taxon>Bacteria</taxon>
        <taxon>Pseudomonadati</taxon>
        <taxon>Bacteroidota</taxon>
        <taxon>Bacteroidia</taxon>
        <taxon>Marinilabiliales</taxon>
        <taxon>Prolixibacteraceae</taxon>
        <taxon>Mangrovibacterium</taxon>
    </lineage>
</organism>
<sequence length="410" mass="47831">MKTNYVFEVLCLDSSEKSVIKNEKNLAYSLMANGDLWIEPKQREASISDEKQNLTLGIKQLSREEESDTSLKNTFLIKCKGDYEPLEVFRLRILAHLKNQGYSYLYILSDDVSAKISCEIYPKINQVENQLRKYLIKFFITKLGVSWWNVTADAEMKKKVIQRKNNETDFSEYIDNKAYLIDFNELGKIVHSQSSGFLSRDDIANKVLALEETPEAIKTLKRELESNYTKFFKDTFKDKEFQQKWEELEKIRHKVAHNNLFTAKDLERSEEICKNLFDIIKEANEKIDNISFSLDEKDLIKENITQNFASYNVISEEKLLEKLDESESWAAKTRDNFVSLKHFVTNFLGSQGYDYRSSYDLINLLERKGLVELWEFKGPNNLYPVTAIRRLKGSLAGQEGLAKLKQEMKN</sequence>
<protein>
    <submittedName>
        <fullName evidence="1">Uncharacterized protein</fullName>
    </submittedName>
</protein>
<reference evidence="1 2" key="1">
    <citation type="submission" date="2018-09" db="EMBL/GenBank/DDBJ databases">
        <title>Genomic Encyclopedia of Archaeal and Bacterial Type Strains, Phase II (KMG-II): from individual species to whole genera.</title>
        <authorList>
            <person name="Goeker M."/>
        </authorList>
    </citation>
    <scope>NUCLEOTIDE SEQUENCE [LARGE SCALE GENOMIC DNA]</scope>
    <source>
        <strain evidence="1 2">DSM 27148</strain>
    </source>
</reference>